<dbReference type="OrthoDB" id="9771883at2"/>
<dbReference type="Gene3D" id="1.10.1040.10">
    <property type="entry name" value="N-(1-d-carboxylethyl)-l-norvaline Dehydrogenase, domain 2"/>
    <property type="match status" value="1"/>
</dbReference>
<evidence type="ECO:0000256" key="5">
    <source>
        <dbReference type="SAM" id="MobiDB-lite"/>
    </source>
</evidence>
<dbReference type="Proteomes" id="UP000182237">
    <property type="component" value="Chromosome I"/>
</dbReference>
<evidence type="ECO:0000256" key="2">
    <source>
        <dbReference type="ARBA" id="ARBA00009463"/>
    </source>
</evidence>
<dbReference type="GO" id="GO:0006631">
    <property type="term" value="P:fatty acid metabolic process"/>
    <property type="evidence" value="ECO:0007669"/>
    <property type="project" value="InterPro"/>
</dbReference>
<dbReference type="PIRSF" id="PIRSF000105">
    <property type="entry name" value="HCDH"/>
    <property type="match status" value="1"/>
</dbReference>
<dbReference type="STRING" id="1203190.GCA_000312345_01668"/>
<name>A0A1H1RKR0_9CORY</name>
<evidence type="ECO:0000259" key="6">
    <source>
        <dbReference type="Pfam" id="PF00725"/>
    </source>
</evidence>
<comment type="similarity">
    <text evidence="2">Belongs to the 3-hydroxyacyl-CoA dehydrogenase family.</text>
</comment>
<accession>A0A1H1RKR0</accession>
<dbReference type="RefSeq" id="WP_019194473.1">
    <property type="nucleotide sequence ID" value="NZ_LT629765.1"/>
</dbReference>
<dbReference type="NCBIfam" id="NF006143">
    <property type="entry name" value="PRK08293.1"/>
    <property type="match status" value="1"/>
</dbReference>
<dbReference type="SUPFAM" id="SSF51735">
    <property type="entry name" value="NAD(P)-binding Rossmann-fold domains"/>
    <property type="match status" value="1"/>
</dbReference>
<dbReference type="Gene3D" id="3.40.50.720">
    <property type="entry name" value="NAD(P)-binding Rossmann-like Domain"/>
    <property type="match status" value="1"/>
</dbReference>
<keyword evidence="3" id="KW-0560">Oxidoreductase</keyword>
<evidence type="ECO:0000256" key="1">
    <source>
        <dbReference type="ARBA" id="ARBA00005086"/>
    </source>
</evidence>
<protein>
    <submittedName>
        <fullName evidence="8">3-hydroxybutyryl-CoA dehydrogenase</fullName>
    </submittedName>
</protein>
<dbReference type="InterPro" id="IPR013328">
    <property type="entry name" value="6PGD_dom2"/>
</dbReference>
<feature type="domain" description="3-hydroxyacyl-CoA dehydrogenase NAD binding" evidence="7">
    <location>
        <begin position="6"/>
        <end position="186"/>
    </location>
</feature>
<dbReference type="PANTHER" id="PTHR48075">
    <property type="entry name" value="3-HYDROXYACYL-COA DEHYDROGENASE FAMILY PROTEIN"/>
    <property type="match status" value="1"/>
</dbReference>
<dbReference type="Pfam" id="PF00725">
    <property type="entry name" value="3HCDH"/>
    <property type="match status" value="1"/>
</dbReference>
<dbReference type="InterPro" id="IPR006108">
    <property type="entry name" value="3HC_DH_C"/>
</dbReference>
<reference evidence="8 9" key="1">
    <citation type="submission" date="2016-10" db="EMBL/GenBank/DDBJ databases">
        <authorList>
            <person name="de Groot N.N."/>
        </authorList>
    </citation>
    <scope>NUCLEOTIDE SEQUENCE [LARGE SCALE GENOMIC DNA]</scope>
    <source>
        <strain evidence="8 9">DSM 45434</strain>
    </source>
</reference>
<dbReference type="InterPro" id="IPR008927">
    <property type="entry name" value="6-PGluconate_DH-like_C_sf"/>
</dbReference>
<comment type="pathway">
    <text evidence="1">Lipid metabolism; butanoate metabolism.</text>
</comment>
<dbReference type="Pfam" id="PF02737">
    <property type="entry name" value="3HCDH_N"/>
    <property type="match status" value="1"/>
</dbReference>
<dbReference type="AlphaFoldDB" id="A0A1H1RKR0"/>
<dbReference type="eggNOG" id="COG1250">
    <property type="taxonomic scope" value="Bacteria"/>
</dbReference>
<feature type="compositionally biased region" description="Basic and acidic residues" evidence="5">
    <location>
        <begin position="291"/>
        <end position="301"/>
    </location>
</feature>
<feature type="domain" description="3-hydroxyacyl-CoA dehydrogenase C-terminal" evidence="6">
    <location>
        <begin position="190"/>
        <end position="288"/>
    </location>
</feature>
<dbReference type="PANTHER" id="PTHR48075:SF5">
    <property type="entry name" value="3-HYDROXYBUTYRYL-COA DEHYDROGENASE"/>
    <property type="match status" value="1"/>
</dbReference>
<feature type="region of interest" description="Disordered" evidence="5">
    <location>
        <begin position="278"/>
        <end position="301"/>
    </location>
</feature>
<evidence type="ECO:0000256" key="3">
    <source>
        <dbReference type="ARBA" id="ARBA00023002"/>
    </source>
</evidence>
<sequence length="301" mass="33580">MTDIKKVTVLGAGVLGAQIAFQIAYKGFDVISWDIDDDAVEAAKKRFDSFEDRYVRDVEDATKEGVAEARERLAQSTDLEEAVKEADLIIEAVPEKTDIKDDVWSKVGKAAKDGAILASNSSTMLPSDIAPASGREEDFLNFHFANNIWVLNIAEIMPHKGTKDGLVDIMKEFAEEIGMVPAVLEKEKNGYILNSLLIPFHRAALHLWMEGYATIEDIDTDWKVSTGAPMGPFEFMDMVGLRTLYAINSNAVEKGNAEEWQERLVTTLKEEYLDKGRYGWESGKGFYDETGPDKNNPKKDN</sequence>
<dbReference type="SUPFAM" id="SSF48179">
    <property type="entry name" value="6-phosphogluconate dehydrogenase C-terminal domain-like"/>
    <property type="match status" value="1"/>
</dbReference>
<feature type="site" description="Important for catalytic activity" evidence="4">
    <location>
        <position position="143"/>
    </location>
</feature>
<dbReference type="GO" id="GO:0016616">
    <property type="term" value="F:oxidoreductase activity, acting on the CH-OH group of donors, NAD or NADP as acceptor"/>
    <property type="evidence" value="ECO:0007669"/>
    <property type="project" value="InterPro"/>
</dbReference>
<proteinExistence type="inferred from homology"/>
<evidence type="ECO:0000313" key="9">
    <source>
        <dbReference type="Proteomes" id="UP000182237"/>
    </source>
</evidence>
<dbReference type="EMBL" id="LT629765">
    <property type="protein sequence ID" value="SDS36288.1"/>
    <property type="molecule type" value="Genomic_DNA"/>
</dbReference>
<organism evidence="8 9">
    <name type="scientific">Corynebacterium timonense</name>
    <dbReference type="NCBI Taxonomy" id="441500"/>
    <lineage>
        <taxon>Bacteria</taxon>
        <taxon>Bacillati</taxon>
        <taxon>Actinomycetota</taxon>
        <taxon>Actinomycetes</taxon>
        <taxon>Mycobacteriales</taxon>
        <taxon>Corynebacteriaceae</taxon>
        <taxon>Corynebacterium</taxon>
    </lineage>
</organism>
<gene>
    <name evidence="8" type="ORF">SAMN04488539_1523</name>
</gene>
<evidence type="ECO:0000256" key="4">
    <source>
        <dbReference type="PIRSR" id="PIRSR000105-1"/>
    </source>
</evidence>
<dbReference type="InterPro" id="IPR006176">
    <property type="entry name" value="3-OHacyl-CoA_DH_NAD-bd"/>
</dbReference>
<evidence type="ECO:0000259" key="7">
    <source>
        <dbReference type="Pfam" id="PF02737"/>
    </source>
</evidence>
<dbReference type="InterPro" id="IPR022694">
    <property type="entry name" value="3-OHacyl-CoA_DH"/>
</dbReference>
<evidence type="ECO:0000313" key="8">
    <source>
        <dbReference type="EMBL" id="SDS36288.1"/>
    </source>
</evidence>
<dbReference type="InterPro" id="IPR036291">
    <property type="entry name" value="NAD(P)-bd_dom_sf"/>
</dbReference>
<dbReference type="GO" id="GO:0070403">
    <property type="term" value="F:NAD+ binding"/>
    <property type="evidence" value="ECO:0007669"/>
    <property type="project" value="InterPro"/>
</dbReference>
<keyword evidence="9" id="KW-1185">Reference proteome</keyword>